<feature type="chain" id="PRO_5046398013" description="Peptidase inhibitor family I36 protein" evidence="1">
    <location>
        <begin position="29"/>
        <end position="113"/>
    </location>
</feature>
<dbReference type="EMBL" id="JBHLUD010000004">
    <property type="protein sequence ID" value="MFC0543054.1"/>
    <property type="molecule type" value="Genomic_DNA"/>
</dbReference>
<reference evidence="2 3" key="1">
    <citation type="submission" date="2024-09" db="EMBL/GenBank/DDBJ databases">
        <authorList>
            <person name="Sun Q."/>
            <person name="Mori K."/>
        </authorList>
    </citation>
    <scope>NUCLEOTIDE SEQUENCE [LARGE SCALE GENOMIC DNA]</scope>
    <source>
        <strain evidence="2 3">TBRC 1432</strain>
    </source>
</reference>
<protein>
    <recommendedName>
        <fullName evidence="4">Peptidase inhibitor family I36 protein</fullName>
    </recommendedName>
</protein>
<evidence type="ECO:0008006" key="4">
    <source>
        <dbReference type="Google" id="ProtNLM"/>
    </source>
</evidence>
<organism evidence="2 3">
    <name type="scientific">Kutzneria chonburiensis</name>
    <dbReference type="NCBI Taxonomy" id="1483604"/>
    <lineage>
        <taxon>Bacteria</taxon>
        <taxon>Bacillati</taxon>
        <taxon>Actinomycetota</taxon>
        <taxon>Actinomycetes</taxon>
        <taxon>Pseudonocardiales</taxon>
        <taxon>Pseudonocardiaceae</taxon>
        <taxon>Kutzneria</taxon>
    </lineage>
</organism>
<comment type="caution">
    <text evidence="2">The sequence shown here is derived from an EMBL/GenBank/DDBJ whole genome shotgun (WGS) entry which is preliminary data.</text>
</comment>
<keyword evidence="1" id="KW-0732">Signal</keyword>
<dbReference type="Proteomes" id="UP001589810">
    <property type="component" value="Unassembled WGS sequence"/>
</dbReference>
<evidence type="ECO:0000313" key="3">
    <source>
        <dbReference type="Proteomes" id="UP001589810"/>
    </source>
</evidence>
<evidence type="ECO:0000313" key="2">
    <source>
        <dbReference type="EMBL" id="MFC0543054.1"/>
    </source>
</evidence>
<proteinExistence type="predicted"/>
<keyword evidence="3" id="KW-1185">Reference proteome</keyword>
<name>A0ABV6MRV7_9PSEU</name>
<gene>
    <name evidence="2" type="ORF">ACFFH7_16260</name>
</gene>
<sequence>MINRFGTTIAGAAAAAVLIGVCAVPAQAAPPTGFWSSTCQDGRACISDATTDPSWWNANGCGFQPLAIWAWRGQAHGNRFRVTYQDGRWDEVQPWTTRSLDGTNPTRSVFVYC</sequence>
<accession>A0ABV6MRV7</accession>
<feature type="signal peptide" evidence="1">
    <location>
        <begin position="1"/>
        <end position="28"/>
    </location>
</feature>
<evidence type="ECO:0000256" key="1">
    <source>
        <dbReference type="SAM" id="SignalP"/>
    </source>
</evidence>
<dbReference type="RefSeq" id="WP_273941456.1">
    <property type="nucleotide sequence ID" value="NZ_CP097263.1"/>
</dbReference>